<feature type="domain" description="SMCHD1 Ig-like" evidence="3">
    <location>
        <begin position="831"/>
        <end position="927"/>
    </location>
</feature>
<dbReference type="PANTHER" id="PTHR22640">
    <property type="entry name" value="STRUCTURAL MAINTENANCE OF CHROMOSOMES FLEXIBLE HINGE DOMAIN-CONTAINING PROTEIN 1"/>
    <property type="match status" value="1"/>
</dbReference>
<reference evidence="9" key="1">
    <citation type="submission" date="2018-11" db="EMBL/GenBank/DDBJ databases">
        <authorList>
            <person name="Alioto T."/>
            <person name="Alioto T."/>
        </authorList>
    </citation>
    <scope>NUCLEOTIDE SEQUENCE</scope>
</reference>
<accession>A0A8B6E311</accession>
<evidence type="ECO:0000259" key="6">
    <source>
        <dbReference type="Pfam" id="PF26198"/>
    </source>
</evidence>
<proteinExistence type="predicted"/>
<feature type="domain" description="SMCHD1 Ig-like" evidence="5">
    <location>
        <begin position="1050"/>
        <end position="1138"/>
    </location>
</feature>
<evidence type="ECO:0000313" key="9">
    <source>
        <dbReference type="EMBL" id="VDI27538.1"/>
    </source>
</evidence>
<dbReference type="InterPro" id="IPR058614">
    <property type="entry name" value="Ig_SMCHD1_5th"/>
</dbReference>
<dbReference type="Pfam" id="PF13589">
    <property type="entry name" value="HATPase_c_3"/>
    <property type="match status" value="1"/>
</dbReference>
<dbReference type="Pfam" id="PF26197">
    <property type="entry name" value="Ig_SMCHD1_5th"/>
    <property type="match status" value="1"/>
</dbReference>
<dbReference type="InterPro" id="IPR058611">
    <property type="entry name" value="Ig_SMCHD1_1st"/>
</dbReference>
<dbReference type="Pfam" id="PF26194">
    <property type="entry name" value="Ig_SMCHD1_1st"/>
    <property type="match status" value="1"/>
</dbReference>
<organism evidence="9 10">
    <name type="scientific">Mytilus galloprovincialis</name>
    <name type="common">Mediterranean mussel</name>
    <dbReference type="NCBI Taxonomy" id="29158"/>
    <lineage>
        <taxon>Eukaryota</taxon>
        <taxon>Metazoa</taxon>
        <taxon>Spiralia</taxon>
        <taxon>Lophotrochozoa</taxon>
        <taxon>Mollusca</taxon>
        <taxon>Bivalvia</taxon>
        <taxon>Autobranchia</taxon>
        <taxon>Pteriomorphia</taxon>
        <taxon>Mytilida</taxon>
        <taxon>Mytiloidea</taxon>
        <taxon>Mytilidae</taxon>
        <taxon>Mytilinae</taxon>
        <taxon>Mytilus</taxon>
    </lineage>
</organism>
<feature type="domain" description="SMCHD1 Ig-like" evidence="4">
    <location>
        <begin position="935"/>
        <end position="1037"/>
    </location>
</feature>
<dbReference type="PANTHER" id="PTHR22640:SF2">
    <property type="entry name" value="STRUCTURAL MAINTENANCE OF CHROMOSOMES FLEXIBLE HINGE DOMAIN-CONTAINING PROTEIN 1"/>
    <property type="match status" value="1"/>
</dbReference>
<dbReference type="InterPro" id="IPR038892">
    <property type="entry name" value="SMCHD1"/>
</dbReference>
<dbReference type="OrthoDB" id="10036779at2759"/>
<feature type="domain" description="SMCHD1 ribosomal S5" evidence="1">
    <location>
        <begin position="403"/>
        <end position="574"/>
    </location>
</feature>
<evidence type="ECO:0000259" key="3">
    <source>
        <dbReference type="Pfam" id="PF26195"/>
    </source>
</evidence>
<dbReference type="InterPro" id="IPR036890">
    <property type="entry name" value="HATPase_C_sf"/>
</dbReference>
<feature type="domain" description="SMCHD1 Ig-like" evidence="7">
    <location>
        <begin position="1492"/>
        <end position="1618"/>
    </location>
</feature>
<feature type="non-terminal residue" evidence="9">
    <location>
        <position position="1"/>
    </location>
</feature>
<dbReference type="GO" id="GO:0006302">
    <property type="term" value="P:double-strand break repair"/>
    <property type="evidence" value="ECO:0007669"/>
    <property type="project" value="InterPro"/>
</dbReference>
<dbReference type="Pfam" id="PF22899">
    <property type="entry name" value="SMCHD1_S5"/>
    <property type="match status" value="1"/>
</dbReference>
<dbReference type="Pfam" id="PF26196">
    <property type="entry name" value="Ig_SMCHD1_4th"/>
    <property type="match status" value="1"/>
</dbReference>
<evidence type="ECO:0000259" key="4">
    <source>
        <dbReference type="Pfam" id="PF26196"/>
    </source>
</evidence>
<feature type="domain" description="SMCHD1 Ig-like" evidence="6">
    <location>
        <begin position="1255"/>
        <end position="1367"/>
    </location>
</feature>
<dbReference type="InterPro" id="IPR058615">
    <property type="entry name" value="Ig_SMCHD1_6th"/>
</dbReference>
<evidence type="ECO:0000259" key="5">
    <source>
        <dbReference type="Pfam" id="PF26197"/>
    </source>
</evidence>
<evidence type="ECO:0000259" key="2">
    <source>
        <dbReference type="Pfam" id="PF26194"/>
    </source>
</evidence>
<evidence type="ECO:0008006" key="11">
    <source>
        <dbReference type="Google" id="ProtNLM"/>
    </source>
</evidence>
<dbReference type="Proteomes" id="UP000596742">
    <property type="component" value="Unassembled WGS sequence"/>
</dbReference>
<dbReference type="InterPro" id="IPR055109">
    <property type="entry name" value="SMCHD1_S5"/>
</dbReference>
<feature type="domain" description="SMCHD1 Ig-like" evidence="2">
    <location>
        <begin position="696"/>
        <end position="825"/>
    </location>
</feature>
<dbReference type="Pfam" id="PF26195">
    <property type="entry name" value="Ig_SMCHD1_2nd"/>
    <property type="match status" value="1"/>
</dbReference>
<evidence type="ECO:0000313" key="10">
    <source>
        <dbReference type="Proteomes" id="UP000596742"/>
    </source>
</evidence>
<keyword evidence="10" id="KW-1185">Reference proteome</keyword>
<dbReference type="Pfam" id="PF26199">
    <property type="entry name" value="Ig_SMCHD1_8th"/>
    <property type="match status" value="1"/>
</dbReference>
<feature type="domain" description="SMCHD1 Ig-like" evidence="8">
    <location>
        <begin position="1370"/>
        <end position="1468"/>
    </location>
</feature>
<dbReference type="InterPro" id="IPR058613">
    <property type="entry name" value="Ig_SMCHD1_4th"/>
</dbReference>
<gene>
    <name evidence="9" type="ORF">MGAL_10B051543</name>
</gene>
<sequence length="1657" mass="186622">MATHRKSVGVASAQLEDDDAFVFIFDRRDKDVPEVKIPTGGLWNYDDFVKRVRETIGIKKNEKFVIATTNREEIKDDPSWDIIDKGDTLYVLKSINQELCAPAKERVNFLPHYDTIVKGGMYEYYASEGQNPLPYAFAELIDNALSATANNDGPRKIELRLHFDEKNPKDNCIFVIDNGKGMTPRQLNNWAIYRLSKFIRKDKRDKVSFIETEDEDSNSSLIQPNVPLSLNSDISYFGVGGKQAVFFIGTSTRMISKARESKDVHELTISKEEFQQKELNQEAIYSGFIHNRKPGDASHISTDDEIVRNVIHEEKKRENFTVVQIKNINPDHLSYLKCRIKDWTRQLAHIYHYYIHGPQGNIDESSVKNNRAPSPFQNIDIEVKLFMPKQTVPQIINLRDIDDDMQTLYVRSGASVFDFKATVEGSGVVEGIIRYHPFLYDKETFPSDMNDPRSEPEVFDEHDYAANDRPGRGRRPIFECYWNGRLIPYTSIEDFEWCAEPKKGKNLPLECYNRISGVLFTNDHFQVSTNKLTFIDLEMRMKEKNTAYHRIHNGQEKRTAIDKEFLQWLKECHEHCDKQIHFTEFKGQVVRADLPKQRQTPWAEFQQVEWDGKIFKKGQLVRITRTLPTLLGTIKRFYLYGEYEGDVFATGGDLEVIQEPRSLYDEVKVVPLSKLDRQASPHLIKKYIEEEEAKLPSMLLVSWPEGFEVKQNESRAAGETVGAIKIEIANKKGETISKLPGNAASSKRLLVELKIIWHGPSRDEVIVSHISQYSKNWGYWFRKMENVRNLGAHTLILQVVLNESGNTVYSGKELPSHKIKFTVIESDPEKFSVGMLDGPFRIGLPFTIPLEFQDEFGNPAKPNDTFTPVLEASEIDISYQTTKVKGNNLLINGCVAKGNVGERSGKSFSLTVKIKQLVEASQTLKIRFLPGSPSLLVVPHDKEVAIENGNPVTFNLEVHDNSGNITNDGKLICTCKFSGVSGLPSYSLDCSAAGFGKLTGEPISLKKLKDFQILTAKIELQGYKDVKAVERKVRVLPSGRVSSIDVHHLKDNGKTVAMKEGETIAAVAGQVIQGLSFTLTDEAGRKVEIDDTIAAKIKVNWTPKTPKEKVIQGLLPDIRVPAITSDVKYCQISIQDGSGVDFNFIVSGKPAEPNQIKCKCEGFNVVKIGEVLASEIHVKVKDRFGNEISDLPKNTTSEFIVTGEGLNTNIIKVTQSKGTFVIKGIQFEGVTMGIKDVKVQWREHRDFVKIDVAAGPPAKLIAPGWDLNQPVTVLNDNKLPRALMVQVCDVNGNHCRIPDLRIQIAKDPKIKLMPAPSMMKTNPEGSVNFGILFVSGTRGTYEIEPKAMNSNPPIQSFKITIEIQPDTTKPVEMKVNSGHKFVFNVGDKLPDISVGIIAEDGNKMSNAKHSSLSMKLWKVDNRSKSNNTPASRATSYSPEVVKNSPGEFVFRDKKFPEQAGEYNVLITYYDGKHELFSNVLNFTLNPGKPTQLCPLELPGTPTVSNTRNPQSRILIRNTQFQLVDDSSNFAGYGYNGTLKLEILGEPGEKELPCFVGGVKHVEFKFINGECSVSNVMLQENSSGRDGAEYTLKCQLVCDKLPKNHAIPPYNITFLFYNDAKKQSQMAALSKHRDELQTVIRTYKSLFDTTEQLIKELK</sequence>
<dbReference type="EMBL" id="UYJE01004382">
    <property type="protein sequence ID" value="VDI27538.1"/>
    <property type="molecule type" value="Genomic_DNA"/>
</dbReference>
<dbReference type="Pfam" id="PF26198">
    <property type="entry name" value="Ig_SMCHD1_6th"/>
    <property type="match status" value="1"/>
</dbReference>
<name>A0A8B6E311_MYTGA</name>
<protein>
    <recommendedName>
        <fullName evidence="11">Structural maintenance of chromosomes flexible hinge domain-containing protein 1</fullName>
    </recommendedName>
</protein>
<evidence type="ECO:0000259" key="1">
    <source>
        <dbReference type="Pfam" id="PF22899"/>
    </source>
</evidence>
<evidence type="ECO:0000259" key="7">
    <source>
        <dbReference type="Pfam" id="PF26199"/>
    </source>
</evidence>
<evidence type="ECO:0000259" key="8">
    <source>
        <dbReference type="Pfam" id="PF26201"/>
    </source>
</evidence>
<dbReference type="Pfam" id="PF26201">
    <property type="entry name" value="Ig_SMCHD1_7th"/>
    <property type="match status" value="1"/>
</dbReference>
<dbReference type="InterPro" id="IPR058612">
    <property type="entry name" value="Ig_SMCHD1_2nd"/>
</dbReference>
<dbReference type="Gene3D" id="3.30.565.10">
    <property type="entry name" value="Histidine kinase-like ATPase, C-terminal domain"/>
    <property type="match status" value="1"/>
</dbReference>
<dbReference type="InterPro" id="IPR058617">
    <property type="entry name" value="Ig_SMCHD1_7th"/>
</dbReference>
<comment type="caution">
    <text evidence="9">The sequence shown here is derived from an EMBL/GenBank/DDBJ whole genome shotgun (WGS) entry which is preliminary data.</text>
</comment>
<dbReference type="SUPFAM" id="SSF55874">
    <property type="entry name" value="ATPase domain of HSP90 chaperone/DNA topoisomerase II/histidine kinase"/>
    <property type="match status" value="1"/>
</dbReference>
<dbReference type="InterPro" id="IPR058616">
    <property type="entry name" value="Ig_SMCHD1_8th"/>
</dbReference>